<dbReference type="Proteomes" id="UP000605846">
    <property type="component" value="Unassembled WGS sequence"/>
</dbReference>
<dbReference type="InterPro" id="IPR046366">
    <property type="entry name" value="MPAB"/>
</dbReference>
<dbReference type="PANTHER" id="PTHR36124">
    <property type="match status" value="1"/>
</dbReference>
<dbReference type="OrthoDB" id="545169at2759"/>
<reference evidence="2" key="1">
    <citation type="submission" date="2020-01" db="EMBL/GenBank/DDBJ databases">
        <title>Genome Sequencing of Three Apophysomyces-Like Fungal Strains Confirms a Novel Fungal Genus in the Mucoromycota with divergent Burkholderia-like Endosymbiotic Bacteria.</title>
        <authorList>
            <person name="Stajich J.E."/>
            <person name="Macias A.M."/>
            <person name="Carter-House D."/>
            <person name="Lovett B."/>
            <person name="Kasson L.R."/>
            <person name="Berry K."/>
            <person name="Grigoriev I."/>
            <person name="Chang Y."/>
            <person name="Spatafora J."/>
            <person name="Kasson M.T."/>
        </authorList>
    </citation>
    <scope>NUCLEOTIDE SEQUENCE</scope>
    <source>
        <strain evidence="2">NRRL A-21654</strain>
    </source>
</reference>
<comment type="caution">
    <text evidence="2">The sequence shown here is derived from an EMBL/GenBank/DDBJ whole genome shotgun (WGS) entry which is preliminary data.</text>
</comment>
<keyword evidence="3" id="KW-1185">Reference proteome</keyword>
<evidence type="ECO:0000313" key="3">
    <source>
        <dbReference type="Proteomes" id="UP000605846"/>
    </source>
</evidence>
<sequence length="313" mass="36978">MKYSVYQPKKNFHASIIHAEIIYRQALEIALFKTYSVPTISRLLLSTRELVINTSRRAEDTELILSEIIEAYARIQNEKHRNPSLDEQEAFAQYSRPVESARRLNELHGKYNILNDDYLYTLALFIMEPIRWINQYEYRQLDQREINAYFRVWYDVGVGMGIKDIPETVEKLEAFMKNYERTSVVYHPANWKVAEATVKHLLTRLPTFMGPIARKLIPCSLEPHVIDAFRLDRPAWLLKKLFDGTLYLRAFIIRHLFLPRKYYLIRTSFYATKNGKYLPVFCLYKPEYPEGYEISSLGPEKFCPMKHSSSRLA</sequence>
<dbReference type="InterPro" id="IPR018713">
    <property type="entry name" value="MPAB/Lcp_cat_dom"/>
</dbReference>
<dbReference type="AlphaFoldDB" id="A0A8H7BHB0"/>
<protein>
    <recommendedName>
        <fullName evidence="1">ER-bound oxygenase mpaB/mpaB'/Rubber oxygenase catalytic domain-containing protein</fullName>
    </recommendedName>
</protein>
<dbReference type="PANTHER" id="PTHR36124:SF1">
    <property type="entry name" value="ER-BOUND OXYGENASE MPAB_MPAB'_RUBBER OXYGENASE CATALYTIC DOMAIN-CONTAINING PROTEIN"/>
    <property type="match status" value="1"/>
</dbReference>
<evidence type="ECO:0000259" key="1">
    <source>
        <dbReference type="Pfam" id="PF09995"/>
    </source>
</evidence>
<gene>
    <name evidence="2" type="ORF">EC973_005514</name>
</gene>
<feature type="domain" description="ER-bound oxygenase mpaB/mpaB'/Rubber oxygenase catalytic" evidence="1">
    <location>
        <begin position="109"/>
        <end position="236"/>
    </location>
</feature>
<dbReference type="EMBL" id="JABAYA010000313">
    <property type="protein sequence ID" value="KAF7721049.1"/>
    <property type="molecule type" value="Genomic_DNA"/>
</dbReference>
<organism evidence="2 3">
    <name type="scientific">Apophysomyces ossiformis</name>
    <dbReference type="NCBI Taxonomy" id="679940"/>
    <lineage>
        <taxon>Eukaryota</taxon>
        <taxon>Fungi</taxon>
        <taxon>Fungi incertae sedis</taxon>
        <taxon>Mucoromycota</taxon>
        <taxon>Mucoromycotina</taxon>
        <taxon>Mucoromycetes</taxon>
        <taxon>Mucorales</taxon>
        <taxon>Mucorineae</taxon>
        <taxon>Mucoraceae</taxon>
        <taxon>Apophysomyces</taxon>
    </lineage>
</organism>
<proteinExistence type="predicted"/>
<name>A0A8H7BHB0_9FUNG</name>
<dbReference type="GO" id="GO:0016491">
    <property type="term" value="F:oxidoreductase activity"/>
    <property type="evidence" value="ECO:0007669"/>
    <property type="project" value="InterPro"/>
</dbReference>
<evidence type="ECO:0000313" key="2">
    <source>
        <dbReference type="EMBL" id="KAF7721049.1"/>
    </source>
</evidence>
<accession>A0A8H7BHB0</accession>
<dbReference type="Pfam" id="PF09995">
    <property type="entry name" value="MPAB_Lcp_cat"/>
    <property type="match status" value="1"/>
</dbReference>